<dbReference type="AlphaFoldDB" id="A0A1U6I6U6"/>
<dbReference type="EMBL" id="FVZE01000004">
    <property type="protein sequence ID" value="SLK03735.1"/>
    <property type="molecule type" value="Genomic_DNA"/>
</dbReference>
<dbReference type="RefSeq" id="WP_079730936.1">
    <property type="nucleotide sequence ID" value="NZ_FVZE01000004.1"/>
</dbReference>
<gene>
    <name evidence="1" type="ORF">SAMN06295987_104290</name>
</gene>
<name>A0A1U6I6U6_9SPHN</name>
<dbReference type="Proteomes" id="UP000190989">
    <property type="component" value="Unassembled WGS sequence"/>
</dbReference>
<reference evidence="2" key="1">
    <citation type="submission" date="2017-02" db="EMBL/GenBank/DDBJ databases">
        <authorList>
            <person name="Varghese N."/>
            <person name="Submissions S."/>
        </authorList>
    </citation>
    <scope>NUCLEOTIDE SEQUENCE [LARGE SCALE GENOMIC DNA]</scope>
    <source>
        <strain evidence="2">SM117</strain>
    </source>
</reference>
<protein>
    <submittedName>
        <fullName evidence="1">Phage stabilisation protein</fullName>
    </submittedName>
</protein>
<keyword evidence="2" id="KW-1185">Reference proteome</keyword>
<evidence type="ECO:0000313" key="2">
    <source>
        <dbReference type="Proteomes" id="UP000190989"/>
    </source>
</evidence>
<accession>A0A1U6I6U6</accession>
<dbReference type="Pfam" id="PF11134">
    <property type="entry name" value="Phage_stabilise"/>
    <property type="match status" value="1"/>
</dbReference>
<proteinExistence type="predicted"/>
<sequence>MQVEFGTSSYARSRGDMPSLPVVNMFVEPAPTESRGIAVQSRPGLTDRSADMGAGPVEALFKADNVLSTALFGVSGGDLYTGTTLLGNLDGTGPVSMAGYETFLFVAAGASLWGYDGTTLAAIAFPDSASVSKVIVGQSRAIAIRKDTGKFYWSDVLATSIDALAFATAESAPDRSLDLLFIDSILIIFGAETVEFWPTTGDATLPFQPLQGRVIERGIKNTGCATSIGSTFAWVTDLNQVCLTDENTVISNPGLEARIKASTECRLFTFNIEGAEFLCLRIDNETQVWSYKSRTWSEFKSWGQDNWIPQCFAKGVFGSSLDGKTFTFGSDWLDLGGVLERRLSFGFPLNSSGVTISNVLVRTNPGSTTYLTGTYADPALELRLSRDAGKTWGNWRSTTLGTQGEYRKKVEWRGLGMASRPGLLGELRITDPVDVRFSDILVNEPWGGR</sequence>
<dbReference type="InterPro" id="IPR021098">
    <property type="entry name" value="Phage_P22_Gp10"/>
</dbReference>
<evidence type="ECO:0000313" key="1">
    <source>
        <dbReference type="EMBL" id="SLK03735.1"/>
    </source>
</evidence>
<dbReference type="STRING" id="428990.SAMN06295987_104290"/>
<organism evidence="1 2">
    <name type="scientific">Novosphingobium mathurense</name>
    <dbReference type="NCBI Taxonomy" id="428990"/>
    <lineage>
        <taxon>Bacteria</taxon>
        <taxon>Pseudomonadati</taxon>
        <taxon>Pseudomonadota</taxon>
        <taxon>Alphaproteobacteria</taxon>
        <taxon>Sphingomonadales</taxon>
        <taxon>Sphingomonadaceae</taxon>
        <taxon>Novosphingobium</taxon>
    </lineage>
</organism>